<keyword evidence="1" id="KW-0175">Coiled coil</keyword>
<keyword evidence="2" id="KW-0812">Transmembrane</keyword>
<keyword evidence="2" id="KW-0472">Membrane</keyword>
<organism evidence="3 4">
    <name type="scientific">Roseibium aggregatum</name>
    <dbReference type="NCBI Taxonomy" id="187304"/>
    <lineage>
        <taxon>Bacteria</taxon>
        <taxon>Pseudomonadati</taxon>
        <taxon>Pseudomonadota</taxon>
        <taxon>Alphaproteobacteria</taxon>
        <taxon>Hyphomicrobiales</taxon>
        <taxon>Stappiaceae</taxon>
        <taxon>Roseibium</taxon>
    </lineage>
</organism>
<accession>A0A0M6Y6K3</accession>
<keyword evidence="2" id="KW-1133">Transmembrane helix</keyword>
<evidence type="ECO:0000313" key="3">
    <source>
        <dbReference type="EMBL" id="CTQ45736.1"/>
    </source>
</evidence>
<evidence type="ECO:0000256" key="1">
    <source>
        <dbReference type="SAM" id="Coils"/>
    </source>
</evidence>
<keyword evidence="4" id="KW-1185">Reference proteome</keyword>
<feature type="coiled-coil region" evidence="1">
    <location>
        <begin position="16"/>
        <end position="43"/>
    </location>
</feature>
<protein>
    <submittedName>
        <fullName evidence="3">Uncharacterized protein</fullName>
    </submittedName>
</protein>
<reference evidence="4" key="1">
    <citation type="submission" date="2015-07" db="EMBL/GenBank/DDBJ databases">
        <authorList>
            <person name="Rodrigo-Torres Lidia"/>
            <person name="Arahal R.David."/>
        </authorList>
    </citation>
    <scope>NUCLEOTIDE SEQUENCE [LARGE SCALE GENOMIC DNA]</scope>
    <source>
        <strain evidence="4">CECT 4801</strain>
    </source>
</reference>
<proteinExistence type="predicted"/>
<feature type="transmembrane region" description="Helical" evidence="2">
    <location>
        <begin position="126"/>
        <end position="145"/>
    </location>
</feature>
<evidence type="ECO:0000313" key="4">
    <source>
        <dbReference type="Proteomes" id="UP000048926"/>
    </source>
</evidence>
<sequence length="146" mass="16144">MTKTIDFYQVGYLAASDEYQDEIDRLQADVDRLEAENRFWTTIAGGLLRDPKEGDLGEALCLVGRTKPEAWISAPGSEAHFPVCLSFSNSSVPGEVAHYFHKDRVVSKEAALRWVVGEIVLRIAEFTPLALLGLVCLLWGIVSFAS</sequence>
<name>A0A0M6Y6K3_9HYPH</name>
<dbReference type="AlphaFoldDB" id="A0A0M6Y6K3"/>
<dbReference type="RefSeq" id="WP_055658952.1">
    <property type="nucleotide sequence ID" value="NZ_CXST01000002.1"/>
</dbReference>
<evidence type="ECO:0000256" key="2">
    <source>
        <dbReference type="SAM" id="Phobius"/>
    </source>
</evidence>
<dbReference type="Proteomes" id="UP000048926">
    <property type="component" value="Unassembled WGS sequence"/>
</dbReference>
<gene>
    <name evidence="3" type="ORF">LAL4801_04191</name>
</gene>
<dbReference type="EMBL" id="CXST01000002">
    <property type="protein sequence ID" value="CTQ45736.1"/>
    <property type="molecule type" value="Genomic_DNA"/>
</dbReference>